<sequence>MCNELADALPNRRSQAEETITASHLPILQFALSLHATIRPSAFLYPHLTLLEQSSSKKKFHNQQLHQSIYSTTLLVRKFLARGLQRTLTQLVQARGKHQL</sequence>
<protein>
    <submittedName>
        <fullName evidence="1">Uncharacterized protein</fullName>
    </submittedName>
</protein>
<dbReference type="EMBL" id="CM026432">
    <property type="protein sequence ID" value="KAG0556151.1"/>
    <property type="molecule type" value="Genomic_DNA"/>
</dbReference>
<organism evidence="1 2">
    <name type="scientific">Ceratodon purpureus</name>
    <name type="common">Fire moss</name>
    <name type="synonym">Dicranum purpureum</name>
    <dbReference type="NCBI Taxonomy" id="3225"/>
    <lineage>
        <taxon>Eukaryota</taxon>
        <taxon>Viridiplantae</taxon>
        <taxon>Streptophyta</taxon>
        <taxon>Embryophyta</taxon>
        <taxon>Bryophyta</taxon>
        <taxon>Bryophytina</taxon>
        <taxon>Bryopsida</taxon>
        <taxon>Dicranidae</taxon>
        <taxon>Pseudoditrichales</taxon>
        <taxon>Ditrichaceae</taxon>
        <taxon>Ceratodon</taxon>
    </lineage>
</organism>
<dbReference type="Proteomes" id="UP000822688">
    <property type="component" value="Chromosome 11"/>
</dbReference>
<accession>A0A8T0GAI9</accession>
<evidence type="ECO:0000313" key="1">
    <source>
        <dbReference type="EMBL" id="KAG0556151.1"/>
    </source>
</evidence>
<reference evidence="1 2" key="1">
    <citation type="submission" date="2020-06" db="EMBL/GenBank/DDBJ databases">
        <title>WGS assembly of Ceratodon purpureus strain R40.</title>
        <authorList>
            <person name="Carey S.B."/>
            <person name="Jenkins J."/>
            <person name="Shu S."/>
            <person name="Lovell J.T."/>
            <person name="Sreedasyam A."/>
            <person name="Maumus F."/>
            <person name="Tiley G.P."/>
            <person name="Fernandez-Pozo N."/>
            <person name="Barry K."/>
            <person name="Chen C."/>
            <person name="Wang M."/>
            <person name="Lipzen A."/>
            <person name="Daum C."/>
            <person name="Saski C.A."/>
            <person name="Payton A.C."/>
            <person name="Mcbreen J.C."/>
            <person name="Conrad R.E."/>
            <person name="Kollar L.M."/>
            <person name="Olsson S."/>
            <person name="Huttunen S."/>
            <person name="Landis J.B."/>
            <person name="Wickett N.J."/>
            <person name="Johnson M.G."/>
            <person name="Rensing S.A."/>
            <person name="Grimwood J."/>
            <person name="Schmutz J."/>
            <person name="Mcdaniel S.F."/>
        </authorList>
    </citation>
    <scope>NUCLEOTIDE SEQUENCE [LARGE SCALE GENOMIC DNA]</scope>
    <source>
        <strain evidence="1 2">R40</strain>
    </source>
</reference>
<comment type="caution">
    <text evidence="1">The sequence shown here is derived from an EMBL/GenBank/DDBJ whole genome shotgun (WGS) entry which is preliminary data.</text>
</comment>
<proteinExistence type="predicted"/>
<evidence type="ECO:0000313" key="2">
    <source>
        <dbReference type="Proteomes" id="UP000822688"/>
    </source>
</evidence>
<name>A0A8T0GAI9_CERPU</name>
<dbReference type="AlphaFoldDB" id="A0A8T0GAI9"/>
<gene>
    <name evidence="1" type="ORF">KC19_11G030100</name>
</gene>
<keyword evidence="2" id="KW-1185">Reference proteome</keyword>